<evidence type="ECO:0000256" key="9">
    <source>
        <dbReference type="ARBA" id="ARBA00023306"/>
    </source>
</evidence>
<feature type="coiled-coil region" evidence="10">
    <location>
        <begin position="130"/>
        <end position="157"/>
    </location>
</feature>
<accession>A0AAV2NYU0</accession>
<keyword evidence="4" id="KW-0132">Cell division</keyword>
<dbReference type="InterPro" id="IPR026206">
    <property type="entry name" value="HAUS3"/>
</dbReference>
<gene>
    <name evidence="12" type="ORF">LPLAT_LOCUS10932</name>
</gene>
<dbReference type="Pfam" id="PF14932">
    <property type="entry name" value="HAUS-augmin3"/>
    <property type="match status" value="1"/>
</dbReference>
<reference evidence="12" key="1">
    <citation type="submission" date="2024-04" db="EMBL/GenBank/DDBJ databases">
        <authorList>
            <consortium name="Molecular Ecology Group"/>
        </authorList>
    </citation>
    <scope>NUCLEOTIDE SEQUENCE</scope>
</reference>
<evidence type="ECO:0000256" key="5">
    <source>
        <dbReference type="ARBA" id="ARBA00022701"/>
    </source>
</evidence>
<dbReference type="Proteomes" id="UP001497644">
    <property type="component" value="Chromosome 6"/>
</dbReference>
<evidence type="ECO:0000256" key="1">
    <source>
        <dbReference type="ARBA" id="ARBA00004186"/>
    </source>
</evidence>
<evidence type="ECO:0000256" key="7">
    <source>
        <dbReference type="ARBA" id="ARBA00023054"/>
    </source>
</evidence>
<evidence type="ECO:0000256" key="3">
    <source>
        <dbReference type="ARBA" id="ARBA00022490"/>
    </source>
</evidence>
<dbReference type="PANTHER" id="PTHR19378">
    <property type="entry name" value="GOLGIN- RELATED"/>
    <property type="match status" value="1"/>
</dbReference>
<keyword evidence="9" id="KW-0131">Cell cycle</keyword>
<evidence type="ECO:0000256" key="2">
    <source>
        <dbReference type="ARBA" id="ARBA00009645"/>
    </source>
</evidence>
<evidence type="ECO:0000259" key="11">
    <source>
        <dbReference type="Pfam" id="PF14932"/>
    </source>
</evidence>
<sequence>MSVTGKQLYDKIRGLRPDLSSGITSEILSKVCDDSSTQPFLEWFCKNVSGANVLSIEEIKLKNTLQNAGEWLEDEALDAALEEATRECPDLLQLVSVDDTYREDLFAEYDTLKESYRNSEEYLQTLKHGIKNLKDIENKLDDDIEEAETILDKEQIETEKAYDDCSVILKEFDKNNCQFSKDVDNLLNIYADATKNEGSPVLWSQMRIDLFIKQVELYNHYLGIYIKKQFGDTSKNKEEQEEDSDYASLINDSREKQFDERMHVLSLCKTNLTNSKIEEINASIQEEFYTAMLQCAQDIYNGVLKMPGDSKLHDEIQMLSMKRDFLEQNVELLRDQQFPGVVQFAEMETLKILKNDALARLERRKDRLKKLKNLYSLAVMHGHVYVDLLCMLMEMQFCSLREVAEFIADAHHYITTEYKLSSTRCEVMQQQQDEYATLVTQSPKTCNVFNQIFISMMLGNDISNESLSSALKKYDDLIADNMEKKKFILETHINNKIDELQKLEDEVNKDYMAEIQNGPTVSFSPISYEINNKCEEVSAIVQEMQGDLTRIRNQFKERMRMDTDLEREKDILWQRFLAEPDTLRMRYEEAEQKANESHFGHIAENKFRGIITKRSTEITSKSMWRDFRQSTDTQVETLRGVPAFSFTTVRNEDNLCTEL</sequence>
<evidence type="ECO:0000256" key="4">
    <source>
        <dbReference type="ARBA" id="ARBA00022618"/>
    </source>
</evidence>
<dbReference type="GO" id="GO:0031023">
    <property type="term" value="P:microtubule organizing center organization"/>
    <property type="evidence" value="ECO:0007669"/>
    <property type="project" value="TreeGrafter"/>
</dbReference>
<dbReference type="GO" id="GO:0072686">
    <property type="term" value="C:mitotic spindle"/>
    <property type="evidence" value="ECO:0007669"/>
    <property type="project" value="TreeGrafter"/>
</dbReference>
<name>A0AAV2NYU0_9HYME</name>
<evidence type="ECO:0000313" key="13">
    <source>
        <dbReference type="Proteomes" id="UP001497644"/>
    </source>
</evidence>
<feature type="coiled-coil region" evidence="10">
    <location>
        <begin position="316"/>
        <end position="378"/>
    </location>
</feature>
<comment type="similarity">
    <text evidence="2">Belongs to the HAUS3 family.</text>
</comment>
<dbReference type="GO" id="GO:0051301">
    <property type="term" value="P:cell division"/>
    <property type="evidence" value="ECO:0007669"/>
    <property type="project" value="UniProtKB-KW"/>
</dbReference>
<protein>
    <recommendedName>
        <fullName evidence="11">HAUS augmin-like complex subunit 3 N-terminal domain-containing protein</fullName>
    </recommendedName>
</protein>
<dbReference type="AlphaFoldDB" id="A0AAV2NYU0"/>
<keyword evidence="3" id="KW-0963">Cytoplasm</keyword>
<dbReference type="GO" id="GO:0070652">
    <property type="term" value="C:HAUS complex"/>
    <property type="evidence" value="ECO:0007669"/>
    <property type="project" value="InterPro"/>
</dbReference>
<comment type="subcellular location">
    <subcellularLocation>
        <location evidence="1">Cytoplasm</location>
        <location evidence="1">Cytoskeleton</location>
        <location evidence="1">Spindle</location>
    </subcellularLocation>
</comment>
<feature type="domain" description="HAUS augmin-like complex subunit 3 N-terminal" evidence="11">
    <location>
        <begin position="33"/>
        <end position="261"/>
    </location>
</feature>
<evidence type="ECO:0000256" key="10">
    <source>
        <dbReference type="SAM" id="Coils"/>
    </source>
</evidence>
<keyword evidence="5" id="KW-0493">Microtubule</keyword>
<proteinExistence type="inferred from homology"/>
<evidence type="ECO:0000256" key="6">
    <source>
        <dbReference type="ARBA" id="ARBA00022776"/>
    </source>
</evidence>
<keyword evidence="7 10" id="KW-0175">Coiled coil</keyword>
<keyword evidence="8" id="KW-0206">Cytoskeleton</keyword>
<dbReference type="EMBL" id="OZ034829">
    <property type="protein sequence ID" value="CAL1685442.1"/>
    <property type="molecule type" value="Genomic_DNA"/>
</dbReference>
<dbReference type="GO" id="GO:0051225">
    <property type="term" value="P:spindle assembly"/>
    <property type="evidence" value="ECO:0007669"/>
    <property type="project" value="InterPro"/>
</dbReference>
<dbReference type="PANTHER" id="PTHR19378:SF0">
    <property type="entry name" value="HAUS AUGMIN-LIKE COMPLEX SUBUNIT 3"/>
    <property type="match status" value="1"/>
</dbReference>
<dbReference type="GO" id="GO:0005874">
    <property type="term" value="C:microtubule"/>
    <property type="evidence" value="ECO:0007669"/>
    <property type="project" value="UniProtKB-KW"/>
</dbReference>
<dbReference type="GO" id="GO:0005815">
    <property type="term" value="C:microtubule organizing center"/>
    <property type="evidence" value="ECO:0007669"/>
    <property type="project" value="TreeGrafter"/>
</dbReference>
<keyword evidence="6" id="KW-0498">Mitosis</keyword>
<evidence type="ECO:0000256" key="8">
    <source>
        <dbReference type="ARBA" id="ARBA00023212"/>
    </source>
</evidence>
<organism evidence="12 13">
    <name type="scientific">Lasius platythorax</name>
    <dbReference type="NCBI Taxonomy" id="488582"/>
    <lineage>
        <taxon>Eukaryota</taxon>
        <taxon>Metazoa</taxon>
        <taxon>Ecdysozoa</taxon>
        <taxon>Arthropoda</taxon>
        <taxon>Hexapoda</taxon>
        <taxon>Insecta</taxon>
        <taxon>Pterygota</taxon>
        <taxon>Neoptera</taxon>
        <taxon>Endopterygota</taxon>
        <taxon>Hymenoptera</taxon>
        <taxon>Apocrita</taxon>
        <taxon>Aculeata</taxon>
        <taxon>Formicoidea</taxon>
        <taxon>Formicidae</taxon>
        <taxon>Formicinae</taxon>
        <taxon>Lasius</taxon>
        <taxon>Lasius</taxon>
    </lineage>
</organism>
<evidence type="ECO:0000313" key="12">
    <source>
        <dbReference type="EMBL" id="CAL1685442.1"/>
    </source>
</evidence>
<dbReference type="InterPro" id="IPR032733">
    <property type="entry name" value="HAUS3_N"/>
</dbReference>
<keyword evidence="13" id="KW-1185">Reference proteome</keyword>